<dbReference type="PANTHER" id="PTHR11406:SF23">
    <property type="entry name" value="PHOSPHOGLYCERATE KINASE 1, CHLOROPLASTIC-RELATED"/>
    <property type="match status" value="1"/>
</dbReference>
<gene>
    <name evidence="8" type="ORF">UT11_C0016G0010</name>
</gene>
<proteinExistence type="inferred from homology"/>
<dbReference type="InterPro" id="IPR001576">
    <property type="entry name" value="Phosphoglycerate_kinase"/>
</dbReference>
<dbReference type="SUPFAM" id="SSF53748">
    <property type="entry name" value="Phosphoglycerate kinase"/>
    <property type="match status" value="1"/>
</dbReference>
<keyword evidence="5 7" id="KW-0418">Kinase</keyword>
<dbReference type="InterPro" id="IPR036043">
    <property type="entry name" value="Phosphoglycerate_kinase_sf"/>
</dbReference>
<name>A0A0G0LPR0_9BACT</name>
<dbReference type="EC" id="2.7.2.3" evidence="2 7"/>
<evidence type="ECO:0000256" key="6">
    <source>
        <dbReference type="ARBA" id="ARBA00022840"/>
    </source>
</evidence>
<evidence type="ECO:0000256" key="2">
    <source>
        <dbReference type="ARBA" id="ARBA00013061"/>
    </source>
</evidence>
<dbReference type="PATRIC" id="fig|1618334.3.peg.290"/>
<dbReference type="GO" id="GO:0006096">
    <property type="term" value="P:glycolytic process"/>
    <property type="evidence" value="ECO:0007669"/>
    <property type="project" value="InterPro"/>
</dbReference>
<reference evidence="8 9" key="1">
    <citation type="journal article" date="2015" name="Nature">
        <title>rRNA introns, odd ribosomes, and small enigmatic genomes across a large radiation of phyla.</title>
        <authorList>
            <person name="Brown C.T."/>
            <person name="Hug L.A."/>
            <person name="Thomas B.C."/>
            <person name="Sharon I."/>
            <person name="Castelle C.J."/>
            <person name="Singh A."/>
            <person name="Wilkins M.J."/>
            <person name="Williams K.H."/>
            <person name="Banfield J.F."/>
        </authorList>
    </citation>
    <scope>NUCLEOTIDE SEQUENCE [LARGE SCALE GENOMIC DNA]</scope>
</reference>
<dbReference type="EMBL" id="LBVO01000016">
    <property type="protein sequence ID" value="KKQ89960.1"/>
    <property type="molecule type" value="Genomic_DNA"/>
</dbReference>
<evidence type="ECO:0000313" key="9">
    <source>
        <dbReference type="Proteomes" id="UP000033934"/>
    </source>
</evidence>
<dbReference type="AlphaFoldDB" id="A0A0G0LPR0"/>
<accession>A0A0G0LPR0</accession>
<comment type="catalytic activity">
    <reaction evidence="1 7">
        <text>(2R)-3-phosphoglycerate + ATP = (2R)-3-phospho-glyceroyl phosphate + ADP</text>
        <dbReference type="Rhea" id="RHEA:14801"/>
        <dbReference type="ChEBI" id="CHEBI:30616"/>
        <dbReference type="ChEBI" id="CHEBI:57604"/>
        <dbReference type="ChEBI" id="CHEBI:58272"/>
        <dbReference type="ChEBI" id="CHEBI:456216"/>
        <dbReference type="EC" id="2.7.2.3"/>
    </reaction>
</comment>
<dbReference type="GO" id="GO:0005524">
    <property type="term" value="F:ATP binding"/>
    <property type="evidence" value="ECO:0007669"/>
    <property type="project" value="UniProtKB-KW"/>
</dbReference>
<dbReference type="Gene3D" id="3.40.50.1260">
    <property type="entry name" value="Phosphoglycerate kinase, N-terminal domain"/>
    <property type="match status" value="2"/>
</dbReference>
<protein>
    <recommendedName>
        <fullName evidence="2 7">Phosphoglycerate kinase</fullName>
        <ecNumber evidence="2 7">2.7.2.3</ecNumber>
    </recommendedName>
</protein>
<comment type="similarity">
    <text evidence="7">Belongs to the phosphoglycerate kinase family.</text>
</comment>
<dbReference type="PANTHER" id="PTHR11406">
    <property type="entry name" value="PHOSPHOGLYCERATE KINASE"/>
    <property type="match status" value="1"/>
</dbReference>
<sequence length="324" mass="35705">MILSHLGRPDGIYIPGLSLRPVAEYLATVFKHIPLSFTDELISMQVRQKMAHIRSGEILVLGNTRFMREEENDNERFAAEIARYGEIYINDAFAVCHREQASVHAITQFLPSYPGLMLESELAHLNKLLTEGTNRPYIAIIGGAKIKDKITALGNLLPKIDKVLVGGAMANTFLRAAGNKVGQSVFDQGQLYYAERLLNQFSDKIVLPTDYVSDIDDDEKFRILDIGQETINNYKQIISQAKTVFWTGDMGVAERHEYARGTQEVAQAIKASGAYSVLAGGDTISAVRNWQMDAGFDYISSGGGATLAYLAGEKLPGLVALKLQ</sequence>
<dbReference type="GO" id="GO:0043531">
    <property type="term" value="F:ADP binding"/>
    <property type="evidence" value="ECO:0007669"/>
    <property type="project" value="TreeGrafter"/>
</dbReference>
<dbReference type="PRINTS" id="PR00477">
    <property type="entry name" value="PHGLYCKINASE"/>
</dbReference>
<dbReference type="Pfam" id="PF00162">
    <property type="entry name" value="PGK"/>
    <property type="match status" value="1"/>
</dbReference>
<comment type="caution">
    <text evidence="8">The sequence shown here is derived from an EMBL/GenBank/DDBJ whole genome shotgun (WGS) entry which is preliminary data.</text>
</comment>
<dbReference type="GO" id="GO:0004618">
    <property type="term" value="F:phosphoglycerate kinase activity"/>
    <property type="evidence" value="ECO:0007669"/>
    <property type="project" value="UniProtKB-EC"/>
</dbReference>
<keyword evidence="3 7" id="KW-0808">Transferase</keyword>
<keyword evidence="6" id="KW-0067">ATP-binding</keyword>
<dbReference type="InterPro" id="IPR015824">
    <property type="entry name" value="Phosphoglycerate_kinase_N"/>
</dbReference>
<organism evidence="8 9">
    <name type="scientific">Berkelbacteria bacterium GW2011_GWA2_38_9</name>
    <dbReference type="NCBI Taxonomy" id="1618334"/>
    <lineage>
        <taxon>Bacteria</taxon>
        <taxon>Candidatus Berkelbacteria</taxon>
    </lineage>
</organism>
<dbReference type="Proteomes" id="UP000033934">
    <property type="component" value="Unassembled WGS sequence"/>
</dbReference>
<dbReference type="GO" id="GO:0005829">
    <property type="term" value="C:cytosol"/>
    <property type="evidence" value="ECO:0007669"/>
    <property type="project" value="TreeGrafter"/>
</dbReference>
<dbReference type="GO" id="GO:0006094">
    <property type="term" value="P:gluconeogenesis"/>
    <property type="evidence" value="ECO:0007669"/>
    <property type="project" value="TreeGrafter"/>
</dbReference>
<evidence type="ECO:0000256" key="4">
    <source>
        <dbReference type="ARBA" id="ARBA00022741"/>
    </source>
</evidence>
<evidence type="ECO:0000256" key="7">
    <source>
        <dbReference type="RuleBase" id="RU000532"/>
    </source>
</evidence>
<evidence type="ECO:0000256" key="1">
    <source>
        <dbReference type="ARBA" id="ARBA00000642"/>
    </source>
</evidence>
<evidence type="ECO:0000313" key="8">
    <source>
        <dbReference type="EMBL" id="KKQ89960.1"/>
    </source>
</evidence>
<evidence type="ECO:0000256" key="3">
    <source>
        <dbReference type="ARBA" id="ARBA00022679"/>
    </source>
</evidence>
<keyword evidence="4" id="KW-0547">Nucleotide-binding</keyword>
<evidence type="ECO:0000256" key="5">
    <source>
        <dbReference type="ARBA" id="ARBA00022777"/>
    </source>
</evidence>